<accession>A0A6L2J3D2</accession>
<keyword evidence="1" id="KW-0812">Transmembrane</keyword>
<protein>
    <recommendedName>
        <fullName evidence="3">Transposase (Putative), gypsy type</fullName>
    </recommendedName>
</protein>
<organism evidence="2">
    <name type="scientific">Tanacetum cinerariifolium</name>
    <name type="common">Dalmatian daisy</name>
    <name type="synonym">Chrysanthemum cinerariifolium</name>
    <dbReference type="NCBI Taxonomy" id="118510"/>
    <lineage>
        <taxon>Eukaryota</taxon>
        <taxon>Viridiplantae</taxon>
        <taxon>Streptophyta</taxon>
        <taxon>Embryophyta</taxon>
        <taxon>Tracheophyta</taxon>
        <taxon>Spermatophyta</taxon>
        <taxon>Magnoliopsida</taxon>
        <taxon>eudicotyledons</taxon>
        <taxon>Gunneridae</taxon>
        <taxon>Pentapetalae</taxon>
        <taxon>asterids</taxon>
        <taxon>campanulids</taxon>
        <taxon>Asterales</taxon>
        <taxon>Asteraceae</taxon>
        <taxon>Asteroideae</taxon>
        <taxon>Anthemideae</taxon>
        <taxon>Anthemidinae</taxon>
        <taxon>Tanacetum</taxon>
    </lineage>
</organism>
<keyword evidence="1" id="KW-0472">Membrane</keyword>
<dbReference type="EMBL" id="BKCJ010000261">
    <property type="protein sequence ID" value="GEU31538.1"/>
    <property type="molecule type" value="Genomic_DNA"/>
</dbReference>
<proteinExistence type="predicted"/>
<evidence type="ECO:0000256" key="1">
    <source>
        <dbReference type="SAM" id="Phobius"/>
    </source>
</evidence>
<feature type="transmembrane region" description="Helical" evidence="1">
    <location>
        <begin position="108"/>
        <end position="131"/>
    </location>
</feature>
<comment type="caution">
    <text evidence="2">The sequence shown here is derived from an EMBL/GenBank/DDBJ whole genome shotgun (WGS) entry which is preliminary data.</text>
</comment>
<evidence type="ECO:0000313" key="2">
    <source>
        <dbReference type="EMBL" id="GEU31538.1"/>
    </source>
</evidence>
<gene>
    <name evidence="2" type="ORF">Tci_003516</name>
</gene>
<sequence length="681" mass="75205">MSFIKRFDAAPVCYSKPLDSVKNWNDHFFRVDSTAFPLSVSLKSKILSKDPLPKLSRYDIEACEFLRTHTSPFWKFSEPFLCWVGISRYYTLEENSYLTFWDGEEGGYILFCILGFIVLLLLTFFLVAVFAEMDLFAFIRHSDPTKVRIGEQNLTDREVKLLKMTEGRTILLDPPVTATPEDSGDTIDKMFDEGNDANQEQSVGKDDDVLEEVGVEKAKKKQKRKITEGVSSFVYPPKKLLDDDQSLPPLTGRKSLFALRGMVSEGSTIPSDVAEPLVTAFVTPMSDVGPVDYVSGLNYRLVLPISAVDVPVVTVFVTTTIDANVATSSKAKDAPKDFEHIGDFASACGVDADAASISNWKVTNDSVLDDPYATLLLEKDAEIIHLRSLLSLKETKAAEAISLRSQLSVVEAANAAKGTKLRDLKENNFALEWENNVLSKKVEALESVVASKEVNLLSLSFRVVNLTVDFSSFQLSRDEINSKKNSLKSAFELFKEQAEKMQNDQVDVLSDPKCLSSPEYLSVMDEAIDRSIDKGIQDGLAAGVSFSLLAQLEANKDDSMADIMDLLCLEGLAVIIRETSLAFSLEVAYNHVQRLRGDAAAHRLSLMDSILPLVEPLSARNLTGEATSPTDFTTAVTTTLSTTFVQTHLVHAELSTNVPLSPKVVFEEEELDTTPEHVPAL</sequence>
<keyword evidence="1" id="KW-1133">Transmembrane helix</keyword>
<name>A0A6L2J3D2_TANCI</name>
<evidence type="ECO:0008006" key="3">
    <source>
        <dbReference type="Google" id="ProtNLM"/>
    </source>
</evidence>
<dbReference type="AlphaFoldDB" id="A0A6L2J3D2"/>
<reference evidence="2" key="1">
    <citation type="journal article" date="2019" name="Sci. Rep.">
        <title>Draft genome of Tanacetum cinerariifolium, the natural source of mosquito coil.</title>
        <authorList>
            <person name="Yamashiro T."/>
            <person name="Shiraishi A."/>
            <person name="Satake H."/>
            <person name="Nakayama K."/>
        </authorList>
    </citation>
    <scope>NUCLEOTIDE SEQUENCE</scope>
</reference>